<protein>
    <submittedName>
        <fullName evidence="1">Uncharacterized protein</fullName>
    </submittedName>
</protein>
<evidence type="ECO:0000313" key="2">
    <source>
        <dbReference type="Proteomes" id="UP001497522"/>
    </source>
</evidence>
<reference evidence="1" key="1">
    <citation type="submission" date="2024-03" db="EMBL/GenBank/DDBJ databases">
        <authorList>
            <consortium name="ELIXIR-Norway"/>
            <consortium name="Elixir Norway"/>
        </authorList>
    </citation>
    <scope>NUCLEOTIDE SEQUENCE</scope>
</reference>
<gene>
    <name evidence="1" type="ORF">CSSPJE1EN2_LOCUS15973</name>
</gene>
<name>A0ABP1BDQ7_9BRYO</name>
<accession>A0ABP1BDQ7</accession>
<dbReference type="Proteomes" id="UP001497522">
    <property type="component" value="Chromosome 3"/>
</dbReference>
<evidence type="ECO:0000313" key="1">
    <source>
        <dbReference type="EMBL" id="CAK9873498.1"/>
    </source>
</evidence>
<keyword evidence="2" id="KW-1185">Reference proteome</keyword>
<dbReference type="EMBL" id="OZ023704">
    <property type="protein sequence ID" value="CAK9873498.1"/>
    <property type="molecule type" value="Genomic_DNA"/>
</dbReference>
<sequence>MSSGSLVLFEKLDCVFSSMPGTCVNATVAPSAEKWTPTAHPIPESPPVTSTISYPAKIKVYPRTTFIWVKSPASKAKRKIQQSIHIPTN</sequence>
<proteinExistence type="predicted"/>
<organism evidence="1 2">
    <name type="scientific">Sphagnum jensenii</name>
    <dbReference type="NCBI Taxonomy" id="128206"/>
    <lineage>
        <taxon>Eukaryota</taxon>
        <taxon>Viridiplantae</taxon>
        <taxon>Streptophyta</taxon>
        <taxon>Embryophyta</taxon>
        <taxon>Bryophyta</taxon>
        <taxon>Sphagnophytina</taxon>
        <taxon>Sphagnopsida</taxon>
        <taxon>Sphagnales</taxon>
        <taxon>Sphagnaceae</taxon>
        <taxon>Sphagnum</taxon>
    </lineage>
</organism>